<dbReference type="InterPro" id="IPR058320">
    <property type="entry name" value="DUF8007"/>
</dbReference>
<keyword evidence="2" id="KW-1185">Reference proteome</keyword>
<evidence type="ECO:0000313" key="1">
    <source>
        <dbReference type="EMBL" id="MWG34462.1"/>
    </source>
</evidence>
<dbReference type="OrthoDB" id="165777at2157"/>
<organism evidence="1 2">
    <name type="scientific">Halomarina oriensis</name>
    <dbReference type="NCBI Taxonomy" id="671145"/>
    <lineage>
        <taxon>Archaea</taxon>
        <taxon>Methanobacteriati</taxon>
        <taxon>Methanobacteriota</taxon>
        <taxon>Stenosarchaea group</taxon>
        <taxon>Halobacteria</taxon>
        <taxon>Halobacteriales</taxon>
        <taxon>Natronomonadaceae</taxon>
        <taxon>Halomarina</taxon>
    </lineage>
</organism>
<dbReference type="EMBL" id="WSZK01000015">
    <property type="protein sequence ID" value="MWG34462.1"/>
    <property type="molecule type" value="Genomic_DNA"/>
</dbReference>
<name>A0A6B0GHX6_9EURY</name>
<protein>
    <submittedName>
        <fullName evidence="1">Uncharacterized protein</fullName>
    </submittedName>
</protein>
<dbReference type="RefSeq" id="WP_158204143.1">
    <property type="nucleotide sequence ID" value="NZ_WSZK01000015.1"/>
</dbReference>
<gene>
    <name evidence="1" type="ORF">GQS65_08165</name>
</gene>
<comment type="caution">
    <text evidence="1">The sequence shown here is derived from an EMBL/GenBank/DDBJ whole genome shotgun (WGS) entry which is preliminary data.</text>
</comment>
<proteinExistence type="predicted"/>
<dbReference type="AlphaFoldDB" id="A0A6B0GHX6"/>
<dbReference type="Pfam" id="PF26029">
    <property type="entry name" value="DUF8007"/>
    <property type="match status" value="1"/>
</dbReference>
<dbReference type="Proteomes" id="UP000451471">
    <property type="component" value="Unassembled WGS sequence"/>
</dbReference>
<evidence type="ECO:0000313" key="2">
    <source>
        <dbReference type="Proteomes" id="UP000451471"/>
    </source>
</evidence>
<sequence length="69" mass="7591">MSEDQGDAEKCGRCAMTSVTGTFERSEDPFAEGSIELDDRSLRRVSPSAWLSGVRDRLDAAATRFVHGR</sequence>
<accession>A0A6B0GHX6</accession>
<reference evidence="1 2" key="1">
    <citation type="submission" date="2019-12" db="EMBL/GenBank/DDBJ databases">
        <title>Halocatena pleomorpha gen. nov. sp. nov., an extremely halophilic archaeon of family Halobacteriaceae isolated from saltpan soil.</title>
        <authorList>
            <person name="Pal Y."/>
            <person name="Verma A."/>
            <person name="Krishnamurthi S."/>
            <person name="Kumar P."/>
        </authorList>
    </citation>
    <scope>NUCLEOTIDE SEQUENCE [LARGE SCALE GENOMIC DNA]</scope>
    <source>
        <strain evidence="1 2">JCM 16495</strain>
    </source>
</reference>